<dbReference type="CDD" id="cd14688">
    <property type="entry name" value="bZIP_YAP"/>
    <property type="match status" value="1"/>
</dbReference>
<dbReference type="GO" id="GO:0090575">
    <property type="term" value="C:RNA polymerase II transcription regulator complex"/>
    <property type="evidence" value="ECO:0007669"/>
    <property type="project" value="TreeGrafter"/>
</dbReference>
<sequence length="167" mass="18388">MALYTARILAALSFYPILSGDDFPAHVRVADAIMVAVYMFTAGTSQPKKRGPKPDSRPALTRRQELNRQAQRTHRERKELYVKSLEDEVVRLKNVYGSAAANRSQAAAENKKLRAILAKHGLPRPPVVRPATGQQPPNHALQRSASQADNDHVMGEGKLQKKGADGD</sequence>
<dbReference type="Gene3D" id="1.20.5.170">
    <property type="match status" value="1"/>
</dbReference>
<feature type="compositionally biased region" description="Polar residues" evidence="3">
    <location>
        <begin position="132"/>
        <end position="148"/>
    </location>
</feature>
<protein>
    <submittedName>
        <fullName evidence="4">BRLZ protein</fullName>
    </submittedName>
</protein>
<evidence type="ECO:0000313" key="4">
    <source>
        <dbReference type="EMBL" id="KAF4122572.1"/>
    </source>
</evidence>
<comment type="caution">
    <text evidence="4">The sequence shown here is derived from an EMBL/GenBank/DDBJ whole genome shotgun (WGS) entry which is preliminary data.</text>
</comment>
<keyword evidence="2" id="KW-0539">Nucleus</keyword>
<keyword evidence="5" id="KW-1185">Reference proteome</keyword>
<feature type="region of interest" description="Disordered" evidence="3">
    <location>
        <begin position="119"/>
        <end position="167"/>
    </location>
</feature>
<accession>A0A9P4YVI0</accession>
<dbReference type="PANTHER" id="PTHR40621">
    <property type="entry name" value="TRANSCRIPTION FACTOR KAPC-RELATED"/>
    <property type="match status" value="1"/>
</dbReference>
<evidence type="ECO:0000256" key="2">
    <source>
        <dbReference type="ARBA" id="ARBA00023242"/>
    </source>
</evidence>
<dbReference type="InterPro" id="IPR050936">
    <property type="entry name" value="AP-1-like"/>
</dbReference>
<name>A0A9P4YVI0_9HYPO</name>
<dbReference type="EMBL" id="JAANYQ010000008">
    <property type="protein sequence ID" value="KAF4122572.1"/>
    <property type="molecule type" value="Genomic_DNA"/>
</dbReference>
<organism evidence="4 5">
    <name type="scientific">Geosmithia morbida</name>
    <dbReference type="NCBI Taxonomy" id="1094350"/>
    <lineage>
        <taxon>Eukaryota</taxon>
        <taxon>Fungi</taxon>
        <taxon>Dikarya</taxon>
        <taxon>Ascomycota</taxon>
        <taxon>Pezizomycotina</taxon>
        <taxon>Sordariomycetes</taxon>
        <taxon>Hypocreomycetidae</taxon>
        <taxon>Hypocreales</taxon>
        <taxon>Bionectriaceae</taxon>
        <taxon>Geosmithia</taxon>
    </lineage>
</organism>
<evidence type="ECO:0000256" key="1">
    <source>
        <dbReference type="ARBA" id="ARBA00004123"/>
    </source>
</evidence>
<evidence type="ECO:0000313" key="5">
    <source>
        <dbReference type="Proteomes" id="UP000749293"/>
    </source>
</evidence>
<dbReference type="InterPro" id="IPR046347">
    <property type="entry name" value="bZIP_sf"/>
</dbReference>
<dbReference type="SUPFAM" id="SSF57959">
    <property type="entry name" value="Leucine zipper domain"/>
    <property type="match status" value="1"/>
</dbReference>
<dbReference type="PANTHER" id="PTHR40621:SF6">
    <property type="entry name" value="AP-1-LIKE TRANSCRIPTION FACTOR YAP1-RELATED"/>
    <property type="match status" value="1"/>
</dbReference>
<gene>
    <name evidence="4" type="ORF">GMORB2_6878</name>
</gene>
<reference evidence="4" key="1">
    <citation type="submission" date="2020-03" db="EMBL/GenBank/DDBJ databases">
        <title>Site-based positive gene gene selection in Geosmithia morbida across the United States reveals a broad range of putative effectors and factors for local host and environmental adapation.</title>
        <authorList>
            <person name="Onufrak A."/>
            <person name="Murdoch R.W."/>
            <person name="Gazis R."/>
            <person name="Huff M."/>
            <person name="Staton M."/>
            <person name="Klingeman W."/>
            <person name="Hadziabdic D."/>
        </authorList>
    </citation>
    <scope>NUCLEOTIDE SEQUENCE</scope>
    <source>
        <strain evidence="4">1262</strain>
    </source>
</reference>
<proteinExistence type="predicted"/>
<evidence type="ECO:0000256" key="3">
    <source>
        <dbReference type="SAM" id="MobiDB-lite"/>
    </source>
</evidence>
<dbReference type="GO" id="GO:0001228">
    <property type="term" value="F:DNA-binding transcription activator activity, RNA polymerase II-specific"/>
    <property type="evidence" value="ECO:0007669"/>
    <property type="project" value="TreeGrafter"/>
</dbReference>
<dbReference type="Proteomes" id="UP000749293">
    <property type="component" value="Unassembled WGS sequence"/>
</dbReference>
<feature type="region of interest" description="Disordered" evidence="3">
    <location>
        <begin position="44"/>
        <end position="79"/>
    </location>
</feature>
<feature type="compositionally biased region" description="Basic and acidic residues" evidence="3">
    <location>
        <begin position="149"/>
        <end position="167"/>
    </location>
</feature>
<comment type="subcellular location">
    <subcellularLocation>
        <location evidence="1">Nucleus</location>
    </subcellularLocation>
</comment>
<dbReference type="RefSeq" id="XP_035321224.1">
    <property type="nucleotide sequence ID" value="XM_035468844.1"/>
</dbReference>
<feature type="compositionally biased region" description="Basic and acidic residues" evidence="3">
    <location>
        <begin position="52"/>
        <end position="66"/>
    </location>
</feature>
<dbReference type="GeneID" id="55973101"/>
<dbReference type="AlphaFoldDB" id="A0A9P4YVI0"/>
<dbReference type="OrthoDB" id="2590011at2759"/>
<dbReference type="GO" id="GO:0000976">
    <property type="term" value="F:transcription cis-regulatory region binding"/>
    <property type="evidence" value="ECO:0007669"/>
    <property type="project" value="InterPro"/>
</dbReference>